<organism evidence="4 5">
    <name type="scientific">Brumicola blandensis</name>
    <dbReference type="NCBI Taxonomy" id="3075611"/>
    <lineage>
        <taxon>Bacteria</taxon>
        <taxon>Pseudomonadati</taxon>
        <taxon>Pseudomonadota</taxon>
        <taxon>Gammaproteobacteria</taxon>
        <taxon>Alteromonadales</taxon>
        <taxon>Alteromonadaceae</taxon>
        <taxon>Brumicola</taxon>
    </lineage>
</organism>
<dbReference type="InterPro" id="IPR002932">
    <property type="entry name" value="Glu_synthdom"/>
</dbReference>
<comment type="similarity">
    <text evidence="1 2">Belongs to the glutamate synthase family.</text>
</comment>
<evidence type="ECO:0000256" key="1">
    <source>
        <dbReference type="ARBA" id="ARBA00009716"/>
    </source>
</evidence>
<comment type="caution">
    <text evidence="4">The sequence shown here is derived from an EMBL/GenBank/DDBJ whole genome shotgun (WGS) entry which is preliminary data.</text>
</comment>
<dbReference type="Gene3D" id="3.20.20.70">
    <property type="entry name" value="Aldolase class I"/>
    <property type="match status" value="1"/>
</dbReference>
<keyword evidence="4" id="KW-0560">Oxidoreductase</keyword>
<protein>
    <submittedName>
        <fullName evidence="4">FMN-binding glutamate synthase family protein</fullName>
        <ecNumber evidence="4">1.4.-.-</ecNumber>
    </submittedName>
</protein>
<evidence type="ECO:0000256" key="2">
    <source>
        <dbReference type="PIRNR" id="PIRNR006429"/>
    </source>
</evidence>
<accession>A0AAW8R287</accession>
<dbReference type="GO" id="GO:0006537">
    <property type="term" value="P:glutamate biosynthetic process"/>
    <property type="evidence" value="ECO:0007669"/>
    <property type="project" value="InterPro"/>
</dbReference>
<dbReference type="PANTHER" id="PTHR43819">
    <property type="entry name" value="ARCHAEAL-TYPE GLUTAMATE SYNTHASE [NADPH]"/>
    <property type="match status" value="1"/>
</dbReference>
<dbReference type="InterPro" id="IPR024188">
    <property type="entry name" value="GltB"/>
</dbReference>
<dbReference type="PIRSF" id="PIRSF500060">
    <property type="entry name" value="UCP500060"/>
    <property type="match status" value="1"/>
</dbReference>
<name>A0AAW8R287_9ALTE</name>
<dbReference type="EMBL" id="JAVRIE010000002">
    <property type="protein sequence ID" value="MDT0582427.1"/>
    <property type="molecule type" value="Genomic_DNA"/>
</dbReference>
<dbReference type="RefSeq" id="WP_311361186.1">
    <property type="nucleotide sequence ID" value="NZ_JAVRIE010000002.1"/>
</dbReference>
<dbReference type="InterPro" id="IPR013785">
    <property type="entry name" value="Aldolase_TIM"/>
</dbReference>
<sequence length="548" mass="59921">MRNKIFKILISINLLVLALGLLSLNFLWVLLLTGSLLAIAIYDSQQTKHAILRNFPLIGRARWMIEDVRPFVQQYILETDTGGAPISRMFRNIVYQRAKNSRDTIPFGTQVDTYKTGYEWIGHSLSAFNISEINKAPRITIGSKHCKQPYSASILNISAMSFGSLSKPALLALNKGAKLGGFYHNTGEGGVSPYHLEHNADVVWQIGTGYFGCRNDEGGFCPEKFEKQARHQNIKMIEIKLSQGAKPGHGGILPASKNTQEIADIRGVRVGTQVDSPSIHSAFQTPMQLIQFVDTLRELSGGKPIGIKLALGRRSEFVAICKAMVELNVTPDFVTVDGGEGGTGAAPLEYSNSIGSPLREALAFVDDCLTGYGVREDVKIIASGKIISGFHLVKNLALGADVCNSARGMMLALGCVQSLSCNTNECPTGVATQDPSLHKGLVPENKAVRVFQFHKKTIHATVDIISSAGLKSPSDLNRTHIFRRVNQQEVKRYDEIFPHMVVGGFLKDCIPDNYAIDIEEADANSFAPKRTLTSINQETKSLCENEAS</sequence>
<evidence type="ECO:0000259" key="3">
    <source>
        <dbReference type="Pfam" id="PF01645"/>
    </source>
</evidence>
<feature type="domain" description="Glutamate synthase" evidence="3">
    <location>
        <begin position="142"/>
        <end position="470"/>
    </location>
</feature>
<dbReference type="Pfam" id="PF01645">
    <property type="entry name" value="Glu_synthase"/>
    <property type="match status" value="1"/>
</dbReference>
<gene>
    <name evidence="4" type="ORF">RM544_07735</name>
</gene>
<dbReference type="Proteomes" id="UP001249020">
    <property type="component" value="Unassembled WGS sequence"/>
</dbReference>
<keyword evidence="5" id="KW-1185">Reference proteome</keyword>
<dbReference type="InterPro" id="IPR027283">
    <property type="entry name" value="YerD"/>
</dbReference>
<dbReference type="SUPFAM" id="SSF51395">
    <property type="entry name" value="FMN-linked oxidoreductases"/>
    <property type="match status" value="1"/>
</dbReference>
<dbReference type="CDD" id="cd02808">
    <property type="entry name" value="GltS_FMN"/>
    <property type="match status" value="1"/>
</dbReference>
<dbReference type="PANTHER" id="PTHR43819:SF1">
    <property type="entry name" value="ARCHAEAL-TYPE GLUTAMATE SYNTHASE [NADPH]"/>
    <property type="match status" value="1"/>
</dbReference>
<reference evidence="4 5" key="1">
    <citation type="submission" date="2023-09" db="EMBL/GenBank/DDBJ databases">
        <authorList>
            <person name="Rey-Velasco X."/>
        </authorList>
    </citation>
    <scope>NUCLEOTIDE SEQUENCE [LARGE SCALE GENOMIC DNA]</scope>
    <source>
        <strain evidence="4 5">W409</strain>
    </source>
</reference>
<dbReference type="AlphaFoldDB" id="A0AAW8R287"/>
<evidence type="ECO:0000313" key="4">
    <source>
        <dbReference type="EMBL" id="MDT0582427.1"/>
    </source>
</evidence>
<proteinExistence type="inferred from homology"/>
<dbReference type="PIRSF" id="PIRSF006429">
    <property type="entry name" value="GOGAT_lg_2"/>
    <property type="match status" value="1"/>
</dbReference>
<evidence type="ECO:0000313" key="5">
    <source>
        <dbReference type="Proteomes" id="UP001249020"/>
    </source>
</evidence>
<dbReference type="GO" id="GO:0015930">
    <property type="term" value="F:glutamate synthase activity"/>
    <property type="evidence" value="ECO:0007669"/>
    <property type="project" value="InterPro"/>
</dbReference>
<dbReference type="EC" id="1.4.-.-" evidence="4"/>